<dbReference type="InterPro" id="IPR005097">
    <property type="entry name" value="Sacchrp_dh_NADP-bd"/>
</dbReference>
<dbReference type="InParanoid" id="A0A2J6SVZ9"/>
<sequence>MSASRQYDIVVFGATGYTGKLTAEHIATELPTDLKWALAGRSESKLEAVAAECTVLNPDRVQPAIEVCNLEDAELSALAKKAKLFISTVGPYCIYGEHAFKACAENGTHYLDVTGEVLYVKNMIEKYEKTAQATGAIMVPQIGIDSAPADLVTWTLVNMIRNRFSAPTAEAIVSVHEINAKPSGGTLNTIFTLFDNYSFKELEAAQVPYTISPIPGPKTRDPNSMITKIFGVRVVPDLGILTTSMGRVSDIPIVQRSWGLLGGADFYGPNFRFSEFLKSRNYLTAVITHFTLVFGGLMIAIPFVRKMARSYVYKPGDGPTKEESKNDRVEYRGIATPDVKIPKPPRAFCTARYEGNLYDFTALSLSQAAVSILLDNHKLSGGIYTPACLGQKFIDRLDGAGFKFETKFFEN</sequence>
<proteinExistence type="inferred from homology"/>
<keyword evidence="2" id="KW-1133">Transmembrane helix</keyword>
<dbReference type="RefSeq" id="XP_024731747.1">
    <property type="nucleotide sequence ID" value="XM_024877209.1"/>
</dbReference>
<dbReference type="AlphaFoldDB" id="A0A2J6SVZ9"/>
<dbReference type="GO" id="GO:0009247">
    <property type="term" value="P:glycolipid biosynthetic process"/>
    <property type="evidence" value="ECO:0007669"/>
    <property type="project" value="TreeGrafter"/>
</dbReference>
<dbReference type="OrthoDB" id="10268090at2759"/>
<name>A0A2J6SVZ9_9HELO</name>
<dbReference type="FunFam" id="3.40.50.720:FF:000592">
    <property type="entry name" value="Similar to saccharopine dehydrogenase"/>
    <property type="match status" value="1"/>
</dbReference>
<dbReference type="InterPro" id="IPR036291">
    <property type="entry name" value="NAD(P)-bd_dom_sf"/>
</dbReference>
<dbReference type="EMBL" id="KZ613856">
    <property type="protein sequence ID" value="PMD54843.1"/>
    <property type="molecule type" value="Genomic_DNA"/>
</dbReference>
<dbReference type="InterPro" id="IPR051276">
    <property type="entry name" value="Saccharopine_DH-like_oxidrdct"/>
</dbReference>
<dbReference type="GeneID" id="36585286"/>
<dbReference type="GO" id="GO:0005886">
    <property type="term" value="C:plasma membrane"/>
    <property type="evidence" value="ECO:0007669"/>
    <property type="project" value="TreeGrafter"/>
</dbReference>
<accession>A0A2J6SVZ9</accession>
<keyword evidence="2" id="KW-0812">Transmembrane</keyword>
<evidence type="ECO:0000259" key="3">
    <source>
        <dbReference type="Pfam" id="PF03435"/>
    </source>
</evidence>
<keyword evidence="5" id="KW-1185">Reference proteome</keyword>
<gene>
    <name evidence="4" type="ORF">K444DRAFT_568711</name>
</gene>
<dbReference type="GO" id="GO:0005811">
    <property type="term" value="C:lipid droplet"/>
    <property type="evidence" value="ECO:0007669"/>
    <property type="project" value="TreeGrafter"/>
</dbReference>
<dbReference type="STRING" id="1095630.A0A2J6SVZ9"/>
<dbReference type="GO" id="GO:0005739">
    <property type="term" value="C:mitochondrion"/>
    <property type="evidence" value="ECO:0007669"/>
    <property type="project" value="TreeGrafter"/>
</dbReference>
<dbReference type="SUPFAM" id="SSF51735">
    <property type="entry name" value="NAD(P)-binding Rossmann-fold domains"/>
    <property type="match status" value="1"/>
</dbReference>
<dbReference type="Gene3D" id="3.40.50.720">
    <property type="entry name" value="NAD(P)-binding Rossmann-like Domain"/>
    <property type="match status" value="1"/>
</dbReference>
<dbReference type="PANTHER" id="PTHR12286:SF5">
    <property type="entry name" value="SACCHAROPINE DEHYDROGENASE-LIKE OXIDOREDUCTASE"/>
    <property type="match status" value="1"/>
</dbReference>
<dbReference type="PANTHER" id="PTHR12286">
    <property type="entry name" value="SACCHAROPINE DEHYDROGENASE-LIKE OXIDOREDUCTASE"/>
    <property type="match status" value="1"/>
</dbReference>
<feature type="transmembrane region" description="Helical" evidence="2">
    <location>
        <begin position="282"/>
        <end position="304"/>
    </location>
</feature>
<organism evidence="4 5">
    <name type="scientific">Hyaloscypha bicolor E</name>
    <dbReference type="NCBI Taxonomy" id="1095630"/>
    <lineage>
        <taxon>Eukaryota</taxon>
        <taxon>Fungi</taxon>
        <taxon>Dikarya</taxon>
        <taxon>Ascomycota</taxon>
        <taxon>Pezizomycotina</taxon>
        <taxon>Leotiomycetes</taxon>
        <taxon>Helotiales</taxon>
        <taxon>Hyaloscyphaceae</taxon>
        <taxon>Hyaloscypha</taxon>
        <taxon>Hyaloscypha bicolor</taxon>
    </lineage>
</organism>
<feature type="domain" description="Saccharopine dehydrogenase NADP binding" evidence="3">
    <location>
        <begin position="9"/>
        <end position="138"/>
    </location>
</feature>
<comment type="similarity">
    <text evidence="1">Belongs to the saccharopine dehydrogenase family.</text>
</comment>
<dbReference type="Proteomes" id="UP000235371">
    <property type="component" value="Unassembled WGS sequence"/>
</dbReference>
<dbReference type="Pfam" id="PF03435">
    <property type="entry name" value="Sacchrp_dh_NADP"/>
    <property type="match status" value="1"/>
</dbReference>
<protein>
    <recommendedName>
        <fullName evidence="3">Saccharopine dehydrogenase NADP binding domain-containing protein</fullName>
    </recommendedName>
</protein>
<evidence type="ECO:0000256" key="1">
    <source>
        <dbReference type="ARBA" id="ARBA00038048"/>
    </source>
</evidence>
<keyword evidence="2" id="KW-0472">Membrane</keyword>
<reference evidence="4" key="1">
    <citation type="submission" date="2016-04" db="EMBL/GenBank/DDBJ databases">
        <title>A degradative enzymes factory behind the ericoid mycorrhizal symbiosis.</title>
        <authorList>
            <consortium name="DOE Joint Genome Institute"/>
            <person name="Martino E."/>
            <person name="Morin E."/>
            <person name="Grelet G."/>
            <person name="Kuo A."/>
            <person name="Kohler A."/>
            <person name="Daghino S."/>
            <person name="Barry K."/>
            <person name="Choi C."/>
            <person name="Cichocki N."/>
            <person name="Clum A."/>
            <person name="Copeland A."/>
            <person name="Hainaut M."/>
            <person name="Haridas S."/>
            <person name="Labutti K."/>
            <person name="Lindquist E."/>
            <person name="Lipzen A."/>
            <person name="Khouja H.-R."/>
            <person name="Murat C."/>
            <person name="Ohm R."/>
            <person name="Olson A."/>
            <person name="Spatafora J."/>
            <person name="Veneault-Fourrey C."/>
            <person name="Henrissat B."/>
            <person name="Grigoriev I."/>
            <person name="Martin F."/>
            <person name="Perotto S."/>
        </authorList>
    </citation>
    <scope>NUCLEOTIDE SEQUENCE [LARGE SCALE GENOMIC DNA]</scope>
    <source>
        <strain evidence="4">E</strain>
    </source>
</reference>
<evidence type="ECO:0000313" key="5">
    <source>
        <dbReference type="Proteomes" id="UP000235371"/>
    </source>
</evidence>
<evidence type="ECO:0000313" key="4">
    <source>
        <dbReference type="EMBL" id="PMD54843.1"/>
    </source>
</evidence>
<evidence type="ECO:0000256" key="2">
    <source>
        <dbReference type="SAM" id="Phobius"/>
    </source>
</evidence>